<sequence length="126" mass="13722">MKVEQNLIECFRKIVGSANAITDQSLIAPYLLENRGLFYGKTPLLLRPSSTDEVSSIMRLASKTRTPIVPQGGNTGLVGAQQPDDSGCSVVLSMERLNKIRVSPEGNFAVVEAGVILHTLQKRQIK</sequence>
<accession>A0A1S6XP83</accession>
<protein>
    <submittedName>
        <fullName evidence="4">FAD binding domain-containing protein</fullName>
    </submittedName>
</protein>
<dbReference type="Gene3D" id="3.30.43.10">
    <property type="entry name" value="Uridine Diphospho-n-acetylenolpyruvylglucosamine Reductase, domain 2"/>
    <property type="match status" value="1"/>
</dbReference>
<organism evidence="4 5">
    <name type="scientific">Bartonella schoenbuchensis (strain DSM 13525 / NCTC 13165 / R1)</name>
    <dbReference type="NCBI Taxonomy" id="687861"/>
    <lineage>
        <taxon>Bacteria</taxon>
        <taxon>Pseudomonadati</taxon>
        <taxon>Pseudomonadota</taxon>
        <taxon>Alphaproteobacteria</taxon>
        <taxon>Hyphomicrobiales</taxon>
        <taxon>Bartonellaceae</taxon>
        <taxon>Bartonella</taxon>
    </lineage>
</organism>
<dbReference type="GO" id="GO:0022904">
    <property type="term" value="P:respiratory electron transport chain"/>
    <property type="evidence" value="ECO:0007669"/>
    <property type="project" value="TreeGrafter"/>
</dbReference>
<evidence type="ECO:0000313" key="5">
    <source>
        <dbReference type="Proteomes" id="UP000190811"/>
    </source>
</evidence>
<dbReference type="PROSITE" id="PS51387">
    <property type="entry name" value="FAD_PCMH"/>
    <property type="match status" value="1"/>
</dbReference>
<dbReference type="InterPro" id="IPR006094">
    <property type="entry name" value="Oxid_FAD_bind_N"/>
</dbReference>
<dbReference type="AlphaFoldDB" id="A0A1S6XP83"/>
<dbReference type="Pfam" id="PF01565">
    <property type="entry name" value="FAD_binding_4"/>
    <property type="match status" value="1"/>
</dbReference>
<dbReference type="Proteomes" id="UP000190811">
    <property type="component" value="Chromosome"/>
</dbReference>
<evidence type="ECO:0000259" key="3">
    <source>
        <dbReference type="PROSITE" id="PS51387"/>
    </source>
</evidence>
<dbReference type="InterPro" id="IPR016166">
    <property type="entry name" value="FAD-bd_PCMH"/>
</dbReference>
<feature type="domain" description="FAD-binding PCMH-type" evidence="3">
    <location>
        <begin position="38"/>
        <end position="126"/>
    </location>
</feature>
<dbReference type="STRING" id="687861.BscR1v2_003760"/>
<dbReference type="InterPro" id="IPR036318">
    <property type="entry name" value="FAD-bd_PCMH-like_sf"/>
</dbReference>
<reference evidence="5" key="1">
    <citation type="journal article" date="2017" name="Genome Biol. Evol.">
        <title>Evolutionary Dynamics of Pathoadaptation Revealed by Three Independent Acquisitions of the VirB/D4 Type IV Secretion System in Bartonella.</title>
        <authorList>
            <person name="Harms A."/>
            <person name="Segers F.H."/>
            <person name="Quebatte M."/>
            <person name="Mistl C."/>
            <person name="Manfredi P."/>
            <person name="Korner J."/>
            <person name="Chomel B.B."/>
            <person name="Kosoy M."/>
            <person name="Maruyama S."/>
            <person name="Engel P."/>
            <person name="Dehio C."/>
        </authorList>
    </citation>
    <scope>NUCLEOTIDE SEQUENCE [LARGE SCALE GENOMIC DNA]</scope>
    <source>
        <strain evidence="5">R1</strain>
    </source>
</reference>
<dbReference type="InterPro" id="IPR051264">
    <property type="entry name" value="FAD-oxidored/transferase_4"/>
</dbReference>
<evidence type="ECO:0000313" key="4">
    <source>
        <dbReference type="EMBL" id="AQX30326.1"/>
    </source>
</evidence>
<evidence type="ECO:0000256" key="2">
    <source>
        <dbReference type="ARBA" id="ARBA00022827"/>
    </source>
</evidence>
<keyword evidence="1" id="KW-0285">Flavoprotein</keyword>
<gene>
    <name evidence="4" type="ORF">BscR1v2_003760</name>
</gene>
<dbReference type="SUPFAM" id="SSF56176">
    <property type="entry name" value="FAD-binding/transporter-associated domain-like"/>
    <property type="match status" value="1"/>
</dbReference>
<keyword evidence="2" id="KW-0274">FAD</keyword>
<evidence type="ECO:0000256" key="1">
    <source>
        <dbReference type="ARBA" id="ARBA00022630"/>
    </source>
</evidence>
<dbReference type="EMBL" id="CP019789">
    <property type="protein sequence ID" value="AQX30326.1"/>
    <property type="molecule type" value="Genomic_DNA"/>
</dbReference>
<dbReference type="PANTHER" id="PTHR43716">
    <property type="entry name" value="D-2-HYDROXYGLUTARATE DEHYDROGENASE, MITOCHONDRIAL"/>
    <property type="match status" value="1"/>
</dbReference>
<dbReference type="PANTHER" id="PTHR43716:SF2">
    <property type="entry name" value="BLL6224 PROTEIN"/>
    <property type="match status" value="1"/>
</dbReference>
<proteinExistence type="predicted"/>
<dbReference type="GO" id="GO:0071949">
    <property type="term" value="F:FAD binding"/>
    <property type="evidence" value="ECO:0007669"/>
    <property type="project" value="InterPro"/>
</dbReference>
<dbReference type="InterPro" id="IPR016167">
    <property type="entry name" value="FAD-bd_PCMH_sub1"/>
</dbReference>
<name>A0A1S6XP83_BARSR</name>